<dbReference type="STRING" id="442562.Rumeso_01322"/>
<keyword evidence="9" id="KW-1185">Reference proteome</keyword>
<keyword evidence="3" id="KW-0997">Cell inner membrane</keyword>
<dbReference type="GO" id="GO:0016746">
    <property type="term" value="F:acyltransferase activity"/>
    <property type="evidence" value="ECO:0007669"/>
    <property type="project" value="UniProtKB-KW"/>
</dbReference>
<evidence type="ECO:0000256" key="4">
    <source>
        <dbReference type="ARBA" id="ARBA00022679"/>
    </source>
</evidence>
<gene>
    <name evidence="8" type="ORF">Rumeso_01322</name>
</gene>
<evidence type="ECO:0000313" key="8">
    <source>
        <dbReference type="EMBL" id="EYD77063.1"/>
    </source>
</evidence>
<dbReference type="Pfam" id="PF03279">
    <property type="entry name" value="Lip_A_acyltrans"/>
    <property type="match status" value="1"/>
</dbReference>
<dbReference type="PANTHER" id="PTHR30606:SF10">
    <property type="entry name" value="PHOSPHATIDYLINOSITOL MANNOSIDE ACYLTRANSFERASE"/>
    <property type="match status" value="1"/>
</dbReference>
<dbReference type="GO" id="GO:0009247">
    <property type="term" value="P:glycolipid biosynthetic process"/>
    <property type="evidence" value="ECO:0007669"/>
    <property type="project" value="UniProtKB-ARBA"/>
</dbReference>
<dbReference type="EC" id="2.3.1.-" evidence="8"/>
<evidence type="ECO:0000256" key="6">
    <source>
        <dbReference type="ARBA" id="ARBA00023315"/>
    </source>
</evidence>
<organism evidence="8 9">
    <name type="scientific">Rubellimicrobium mesophilum DSM 19309</name>
    <dbReference type="NCBI Taxonomy" id="442562"/>
    <lineage>
        <taxon>Bacteria</taxon>
        <taxon>Pseudomonadati</taxon>
        <taxon>Pseudomonadota</taxon>
        <taxon>Alphaproteobacteria</taxon>
        <taxon>Rhodobacterales</taxon>
        <taxon>Roseobacteraceae</taxon>
        <taxon>Rubellimicrobium</taxon>
    </lineage>
</organism>
<comment type="subcellular location">
    <subcellularLocation>
        <location evidence="1">Cell inner membrane</location>
    </subcellularLocation>
</comment>
<evidence type="ECO:0000256" key="7">
    <source>
        <dbReference type="SAM" id="MobiDB-lite"/>
    </source>
</evidence>
<feature type="compositionally biased region" description="Polar residues" evidence="7">
    <location>
        <begin position="15"/>
        <end position="27"/>
    </location>
</feature>
<evidence type="ECO:0000313" key="9">
    <source>
        <dbReference type="Proteomes" id="UP000019666"/>
    </source>
</evidence>
<dbReference type="GO" id="GO:0005886">
    <property type="term" value="C:plasma membrane"/>
    <property type="evidence" value="ECO:0007669"/>
    <property type="project" value="UniProtKB-SubCell"/>
</dbReference>
<dbReference type="PANTHER" id="PTHR30606">
    <property type="entry name" value="LIPID A BIOSYNTHESIS LAUROYL ACYLTRANSFERASE"/>
    <property type="match status" value="1"/>
</dbReference>
<evidence type="ECO:0000256" key="1">
    <source>
        <dbReference type="ARBA" id="ARBA00004533"/>
    </source>
</evidence>
<sequence>MTPYAARTRPRSPTMPESASTPAVQGSTTDRLVDLALRGAIGAAMAMPYPRRVAFFGGVARRVAGPLAGYRRRALENLALVRPDWPEAERRNVAEGALDNFGRTLIENYSWRELGTRLATTPLTGGGLPHLEEARARGRPVLFLTGHFGNHEAPRHVLTRLGCRVGGLYREMSNPYVNAHYAATMAEVSGPAFPKGRRGTLGFVRHLAGGGMATILFDLHDWDGVPIPFLGRPALTATTAADLALRYDALLLPYWGIRQPDGLSFDTVLEEPIPHGTPLAMMEEATRRLEARVAAHPGQWFWVHRRWKGAPPQ</sequence>
<dbReference type="PATRIC" id="fig|442562.3.peg.1311"/>
<comment type="caution">
    <text evidence="8">The sequence shown here is derived from an EMBL/GenBank/DDBJ whole genome shotgun (WGS) entry which is preliminary data.</text>
</comment>
<evidence type="ECO:0000256" key="2">
    <source>
        <dbReference type="ARBA" id="ARBA00022475"/>
    </source>
</evidence>
<dbReference type="CDD" id="cd07984">
    <property type="entry name" value="LPLAT_LABLAT-like"/>
    <property type="match status" value="1"/>
</dbReference>
<dbReference type="EMBL" id="AOSK01000036">
    <property type="protein sequence ID" value="EYD77063.1"/>
    <property type="molecule type" value="Genomic_DNA"/>
</dbReference>
<dbReference type="InterPro" id="IPR004960">
    <property type="entry name" value="LipA_acyltrans"/>
</dbReference>
<protein>
    <submittedName>
        <fullName evidence="8">Lipid A biosynthesis lauroyl acyltransferase</fullName>
        <ecNumber evidence="8">2.3.1.-</ecNumber>
    </submittedName>
</protein>
<dbReference type="AlphaFoldDB" id="A0A017HSG6"/>
<proteinExistence type="predicted"/>
<keyword evidence="6 8" id="KW-0012">Acyltransferase</keyword>
<name>A0A017HSG6_9RHOB</name>
<evidence type="ECO:0000256" key="3">
    <source>
        <dbReference type="ARBA" id="ARBA00022519"/>
    </source>
</evidence>
<reference evidence="8 9" key="1">
    <citation type="submission" date="2013-02" db="EMBL/GenBank/DDBJ databases">
        <authorList>
            <person name="Fiebig A."/>
            <person name="Goeker M."/>
            <person name="Klenk H.-P.P."/>
        </authorList>
    </citation>
    <scope>NUCLEOTIDE SEQUENCE [LARGE SCALE GENOMIC DNA]</scope>
    <source>
        <strain evidence="8 9">DSM 19309</strain>
    </source>
</reference>
<feature type="region of interest" description="Disordered" evidence="7">
    <location>
        <begin position="1"/>
        <end position="27"/>
    </location>
</feature>
<dbReference type="HOGENOM" id="CLU_049421_4_2_5"/>
<evidence type="ECO:0000256" key="5">
    <source>
        <dbReference type="ARBA" id="ARBA00023136"/>
    </source>
</evidence>
<accession>A0A017HSG6</accession>
<keyword evidence="4 8" id="KW-0808">Transferase</keyword>
<keyword evidence="2" id="KW-1003">Cell membrane</keyword>
<dbReference type="Proteomes" id="UP000019666">
    <property type="component" value="Unassembled WGS sequence"/>
</dbReference>
<keyword evidence="5" id="KW-0472">Membrane</keyword>